<gene>
    <name evidence="3" type="ORF">GCM10010218_64700</name>
</gene>
<evidence type="ECO:0000256" key="2">
    <source>
        <dbReference type="SAM" id="Phobius"/>
    </source>
</evidence>
<reference evidence="3" key="2">
    <citation type="submission" date="2020-09" db="EMBL/GenBank/DDBJ databases">
        <authorList>
            <person name="Sun Q."/>
            <person name="Ohkuma M."/>
        </authorList>
    </citation>
    <scope>NUCLEOTIDE SEQUENCE</scope>
    <source>
        <strain evidence="3">JCM 4059</strain>
    </source>
</reference>
<organism evidence="3 4">
    <name type="scientific">Streptomyces mashuensis</name>
    <dbReference type="NCBI Taxonomy" id="33904"/>
    <lineage>
        <taxon>Bacteria</taxon>
        <taxon>Bacillati</taxon>
        <taxon>Actinomycetota</taxon>
        <taxon>Actinomycetes</taxon>
        <taxon>Kitasatosporales</taxon>
        <taxon>Streptomycetaceae</taxon>
        <taxon>Streptomyces</taxon>
    </lineage>
</organism>
<dbReference type="AlphaFoldDB" id="A0A919EGT3"/>
<keyword evidence="4" id="KW-1185">Reference proteome</keyword>
<keyword evidence="2" id="KW-1133">Transmembrane helix</keyword>
<evidence type="ECO:0000313" key="3">
    <source>
        <dbReference type="EMBL" id="GHF74701.1"/>
    </source>
</evidence>
<name>A0A919EGT3_9ACTN</name>
<dbReference type="EMBL" id="BNBD01000028">
    <property type="protein sequence ID" value="GHF74701.1"/>
    <property type="molecule type" value="Genomic_DNA"/>
</dbReference>
<keyword evidence="2" id="KW-0812">Transmembrane</keyword>
<dbReference type="Proteomes" id="UP000638313">
    <property type="component" value="Unassembled WGS sequence"/>
</dbReference>
<sequence length="381" mass="40839">MRDQPLEDSTSAETEPPTAKRKRHRLAFSFVGALTVLLAGVGAYLLSGGYDRWQTSRSLGQVCHGVLPQSEIKKLMPASALLGTNDRMSEGKRGWLDGCSVEDDGKPRSTVEVSIGWTADAGMPLSALGRMYPSEYEGLVAPIGHGWSGAVATIGSVWHASTVLRCEDARKSLLISVKWYLGKHGQSAGLGSKSTDLARVATETARRADSQWDCRGRPGNFVKSISPAKAPDGNLPLLADSAGSCRPAASLAPMLEQYGIRRALEVPFDNAPVEDCYLLDTEKRPVYRISAYYGPYARDLLGTSASARQSEEAGSDDRSGYAWASAECSNFFGTARFTSRAVRNADGTPAAPRDAGLQRQLVSAFAKDAARRHGCTGLHVP</sequence>
<comment type="caution">
    <text evidence="3">The sequence shown here is derived from an EMBL/GenBank/DDBJ whole genome shotgun (WGS) entry which is preliminary data.</text>
</comment>
<proteinExistence type="predicted"/>
<evidence type="ECO:0000313" key="4">
    <source>
        <dbReference type="Proteomes" id="UP000638313"/>
    </source>
</evidence>
<evidence type="ECO:0000256" key="1">
    <source>
        <dbReference type="SAM" id="MobiDB-lite"/>
    </source>
</evidence>
<reference evidence="3" key="1">
    <citation type="journal article" date="2014" name="Int. J. Syst. Evol. Microbiol.">
        <title>Complete genome sequence of Corynebacterium casei LMG S-19264T (=DSM 44701T), isolated from a smear-ripened cheese.</title>
        <authorList>
            <consortium name="US DOE Joint Genome Institute (JGI-PGF)"/>
            <person name="Walter F."/>
            <person name="Albersmeier A."/>
            <person name="Kalinowski J."/>
            <person name="Ruckert C."/>
        </authorList>
    </citation>
    <scope>NUCLEOTIDE SEQUENCE</scope>
    <source>
        <strain evidence="3">JCM 4059</strain>
    </source>
</reference>
<accession>A0A919EGT3</accession>
<feature type="region of interest" description="Disordered" evidence="1">
    <location>
        <begin position="1"/>
        <end position="20"/>
    </location>
</feature>
<protein>
    <submittedName>
        <fullName evidence="3">Uncharacterized protein</fullName>
    </submittedName>
</protein>
<keyword evidence="2" id="KW-0472">Membrane</keyword>
<feature type="transmembrane region" description="Helical" evidence="2">
    <location>
        <begin position="26"/>
        <end position="46"/>
    </location>
</feature>